<protein>
    <recommendedName>
        <fullName evidence="5">Allergen Asp f 4</fullName>
    </recommendedName>
</protein>
<dbReference type="GeneID" id="81373020"/>
<dbReference type="GO" id="GO:0005576">
    <property type="term" value="C:extracellular region"/>
    <property type="evidence" value="ECO:0007669"/>
    <property type="project" value="InterPro"/>
</dbReference>
<accession>A0A9W9VPF1</accession>
<dbReference type="Pfam" id="PF25312">
    <property type="entry name" value="Allergen_Asp_f_4"/>
    <property type="match status" value="1"/>
</dbReference>
<feature type="region of interest" description="Disordered" evidence="1">
    <location>
        <begin position="192"/>
        <end position="242"/>
    </location>
</feature>
<feature type="signal peptide" evidence="2">
    <location>
        <begin position="1"/>
        <end position="21"/>
    </location>
</feature>
<dbReference type="OrthoDB" id="118256at2759"/>
<keyword evidence="4" id="KW-1185">Reference proteome</keyword>
<dbReference type="PANTHER" id="PTHR42039:SF2">
    <property type="entry name" value="ALLERGEN ASP F4 (AFU_ORTHOLOGUE AFUA_2G03830)-RELATED"/>
    <property type="match status" value="1"/>
</dbReference>
<comment type="caution">
    <text evidence="3">The sequence shown here is derived from an EMBL/GenBank/DDBJ whole genome shotgun (WGS) entry which is preliminary data.</text>
</comment>
<evidence type="ECO:0000256" key="2">
    <source>
        <dbReference type="SAM" id="SignalP"/>
    </source>
</evidence>
<dbReference type="InterPro" id="IPR038903">
    <property type="entry name" value="Allergen_Asp_f_4"/>
</dbReference>
<reference evidence="3" key="1">
    <citation type="submission" date="2022-12" db="EMBL/GenBank/DDBJ databases">
        <authorList>
            <person name="Petersen C."/>
        </authorList>
    </citation>
    <scope>NUCLEOTIDE SEQUENCE</scope>
    <source>
        <strain evidence="3">IBT 29677</strain>
    </source>
</reference>
<evidence type="ECO:0000313" key="3">
    <source>
        <dbReference type="EMBL" id="KAJ5386862.1"/>
    </source>
</evidence>
<feature type="region of interest" description="Disordered" evidence="1">
    <location>
        <begin position="136"/>
        <end position="173"/>
    </location>
</feature>
<dbReference type="RefSeq" id="XP_056484660.1">
    <property type="nucleotide sequence ID" value="XM_056634040.1"/>
</dbReference>
<proteinExistence type="predicted"/>
<feature type="compositionally biased region" description="Polar residues" evidence="1">
    <location>
        <begin position="138"/>
        <end position="169"/>
    </location>
</feature>
<feature type="compositionally biased region" description="Polar residues" evidence="1">
    <location>
        <begin position="193"/>
        <end position="211"/>
    </location>
</feature>
<evidence type="ECO:0008006" key="5">
    <source>
        <dbReference type="Google" id="ProtNLM"/>
    </source>
</evidence>
<evidence type="ECO:0000256" key="1">
    <source>
        <dbReference type="SAM" id="MobiDB-lite"/>
    </source>
</evidence>
<name>A0A9W9VPF1_9EURO</name>
<gene>
    <name evidence="3" type="ORF">N7509_009403</name>
</gene>
<dbReference type="Proteomes" id="UP001147747">
    <property type="component" value="Unassembled WGS sequence"/>
</dbReference>
<sequence length="491" mass="53242">MMRGSIYTPLILAIGANLVLGAHNHHRHHHGKIKRHAQMEPRDLNWSDRIPADIIVETRTLTTTVFEDCIPTNTRHVTTTIFEDYTEPTATSPKPIASQELPMAAFPQPLPVESVLEPATATIQVIPPKSSVMEASLQPVSSTTSETASQFEPMHTQSNHAEASVSQAQVHEETTTIHMTKTITDMKTAEPSVFNSKPASSSNLEPHSPSETAAEERPLPKGSKTDAAPQNPNLLQSIPTILPDNPTDIIPHLPVPGLDNVLHPDGPDIPAGMQWTDLPDKNKFSTRRFGGHSKPAGTLIQYHGNVGVPWGSNIIEVSPTEAHKYKYVAQFTGANSEPWTVIIWNKIGPDGKMDGWYGHSAMTFILAPGETKYVAFDEDSIGAWGAAPGTKGLPKDDFGGYTSTWGEFSFGDIENNGWSGWDVSAIQAQIAKQKVQGMRICMADGKACSILTPDAKKVINAYTESKKHHDGIGGAAPPGPLRLAVDLDYTE</sequence>
<evidence type="ECO:0000313" key="4">
    <source>
        <dbReference type="Proteomes" id="UP001147747"/>
    </source>
</evidence>
<feature type="chain" id="PRO_5040992949" description="Allergen Asp f 4" evidence="2">
    <location>
        <begin position="22"/>
        <end position="491"/>
    </location>
</feature>
<dbReference type="EMBL" id="JAPZBU010000009">
    <property type="protein sequence ID" value="KAJ5386862.1"/>
    <property type="molecule type" value="Genomic_DNA"/>
</dbReference>
<organism evidence="3 4">
    <name type="scientific">Penicillium cosmopolitanum</name>
    <dbReference type="NCBI Taxonomy" id="1131564"/>
    <lineage>
        <taxon>Eukaryota</taxon>
        <taxon>Fungi</taxon>
        <taxon>Dikarya</taxon>
        <taxon>Ascomycota</taxon>
        <taxon>Pezizomycotina</taxon>
        <taxon>Eurotiomycetes</taxon>
        <taxon>Eurotiomycetidae</taxon>
        <taxon>Eurotiales</taxon>
        <taxon>Aspergillaceae</taxon>
        <taxon>Penicillium</taxon>
    </lineage>
</organism>
<dbReference type="PANTHER" id="PTHR42039">
    <property type="entry name" value="PUTATIVE (AFU_ORTHOLOGUE AFUA_3G02940)-RELATED"/>
    <property type="match status" value="1"/>
</dbReference>
<dbReference type="AlphaFoldDB" id="A0A9W9VPF1"/>
<dbReference type="GO" id="GO:0019863">
    <property type="term" value="F:IgE binding"/>
    <property type="evidence" value="ECO:0007669"/>
    <property type="project" value="InterPro"/>
</dbReference>
<reference evidence="3" key="2">
    <citation type="journal article" date="2023" name="IMA Fungus">
        <title>Comparative genomic study of the Penicillium genus elucidates a diverse pangenome and 15 lateral gene transfer events.</title>
        <authorList>
            <person name="Petersen C."/>
            <person name="Sorensen T."/>
            <person name="Nielsen M.R."/>
            <person name="Sondergaard T.E."/>
            <person name="Sorensen J.L."/>
            <person name="Fitzpatrick D.A."/>
            <person name="Frisvad J.C."/>
            <person name="Nielsen K.L."/>
        </authorList>
    </citation>
    <scope>NUCLEOTIDE SEQUENCE</scope>
    <source>
        <strain evidence="3">IBT 29677</strain>
    </source>
</reference>
<keyword evidence="2" id="KW-0732">Signal</keyword>
<feature type="compositionally biased region" description="Polar residues" evidence="1">
    <location>
        <begin position="228"/>
        <end position="239"/>
    </location>
</feature>